<protein>
    <submittedName>
        <fullName evidence="3">Universal stress protein</fullName>
    </submittedName>
</protein>
<comment type="caution">
    <text evidence="3">The sequence shown here is derived from an EMBL/GenBank/DDBJ whole genome shotgun (WGS) entry which is preliminary data.</text>
</comment>
<reference evidence="3 4" key="1">
    <citation type="submission" date="2018-02" db="EMBL/GenBank/DDBJ databases">
        <title>novel marine gammaproteobacteria from coastal saline agro ecosystem.</title>
        <authorList>
            <person name="Krishnan R."/>
            <person name="Ramesh Kumar N."/>
        </authorList>
    </citation>
    <scope>NUCLEOTIDE SEQUENCE [LARGE SCALE GENOMIC DNA]</scope>
    <source>
        <strain evidence="3 4">228</strain>
    </source>
</reference>
<evidence type="ECO:0000313" key="4">
    <source>
        <dbReference type="Proteomes" id="UP000238196"/>
    </source>
</evidence>
<dbReference type="OrthoDB" id="5877096at2"/>
<sequence>MLPEINTILYASDLGTNSRPAFRLAVKLAAQNNASITFLHVIEPMNNTAENVISNYLSAEMYKELKEAGVTELKATMVKRIEAFCQDELPADFTFPKGKPEARIAVGNVEEEILYVADHINADLIVMGTRTHSNLTKLFLGSSAQKVLQRSKRPVLIAPLDPN</sequence>
<gene>
    <name evidence="3" type="ORF">C4K68_01940</name>
</gene>
<dbReference type="Proteomes" id="UP000238196">
    <property type="component" value="Unassembled WGS sequence"/>
</dbReference>
<dbReference type="InterPro" id="IPR006015">
    <property type="entry name" value="Universal_stress_UspA"/>
</dbReference>
<name>A0A2S5KWI7_9PROT</name>
<dbReference type="Pfam" id="PF00582">
    <property type="entry name" value="Usp"/>
    <property type="match status" value="1"/>
</dbReference>
<evidence type="ECO:0000259" key="2">
    <source>
        <dbReference type="Pfam" id="PF00582"/>
    </source>
</evidence>
<feature type="domain" description="UspA" evidence="2">
    <location>
        <begin position="6"/>
        <end position="158"/>
    </location>
</feature>
<proteinExistence type="inferred from homology"/>
<dbReference type="SUPFAM" id="SSF52402">
    <property type="entry name" value="Adenine nucleotide alpha hydrolases-like"/>
    <property type="match status" value="1"/>
</dbReference>
<dbReference type="InterPro" id="IPR014729">
    <property type="entry name" value="Rossmann-like_a/b/a_fold"/>
</dbReference>
<dbReference type="Gene3D" id="3.40.50.620">
    <property type="entry name" value="HUPs"/>
    <property type="match status" value="1"/>
</dbReference>
<dbReference type="PANTHER" id="PTHR46268:SF6">
    <property type="entry name" value="UNIVERSAL STRESS PROTEIN UP12"/>
    <property type="match status" value="1"/>
</dbReference>
<evidence type="ECO:0000256" key="1">
    <source>
        <dbReference type="ARBA" id="ARBA00008791"/>
    </source>
</evidence>
<organism evidence="3 4">
    <name type="scientific">Proteobacteria bacterium 228</name>
    <dbReference type="NCBI Taxonomy" id="2083153"/>
    <lineage>
        <taxon>Bacteria</taxon>
        <taxon>Pseudomonadati</taxon>
        <taxon>Pseudomonadota</taxon>
    </lineage>
</organism>
<dbReference type="CDD" id="cd00293">
    <property type="entry name" value="USP-like"/>
    <property type="match status" value="1"/>
</dbReference>
<dbReference type="AlphaFoldDB" id="A0A2S5KWI7"/>
<dbReference type="EMBL" id="PRLP01000006">
    <property type="protein sequence ID" value="PPC79083.1"/>
    <property type="molecule type" value="Genomic_DNA"/>
</dbReference>
<accession>A0A2S5KWI7</accession>
<dbReference type="PANTHER" id="PTHR46268">
    <property type="entry name" value="STRESS RESPONSE PROTEIN NHAX"/>
    <property type="match status" value="1"/>
</dbReference>
<evidence type="ECO:0000313" key="3">
    <source>
        <dbReference type="EMBL" id="PPC79083.1"/>
    </source>
</evidence>
<dbReference type="PRINTS" id="PR01438">
    <property type="entry name" value="UNVRSLSTRESS"/>
</dbReference>
<dbReference type="InterPro" id="IPR006016">
    <property type="entry name" value="UspA"/>
</dbReference>
<comment type="similarity">
    <text evidence="1">Belongs to the universal stress protein A family.</text>
</comment>